<evidence type="ECO:0000313" key="2">
    <source>
        <dbReference type="Proteomes" id="UP000037035"/>
    </source>
</evidence>
<dbReference type="VEuPathDB" id="FungiDB:VP01_12471g1"/>
<dbReference type="Proteomes" id="UP000037035">
    <property type="component" value="Unassembled WGS sequence"/>
</dbReference>
<protein>
    <submittedName>
        <fullName evidence="1">Uncharacterized protein</fullName>
    </submittedName>
</protein>
<dbReference type="EMBL" id="LAVV01002745">
    <property type="protein sequence ID" value="KNZ62626.1"/>
    <property type="molecule type" value="Genomic_DNA"/>
</dbReference>
<organism evidence="1 2">
    <name type="scientific">Puccinia sorghi</name>
    <dbReference type="NCBI Taxonomy" id="27349"/>
    <lineage>
        <taxon>Eukaryota</taxon>
        <taxon>Fungi</taxon>
        <taxon>Dikarya</taxon>
        <taxon>Basidiomycota</taxon>
        <taxon>Pucciniomycotina</taxon>
        <taxon>Pucciniomycetes</taxon>
        <taxon>Pucciniales</taxon>
        <taxon>Pucciniaceae</taxon>
        <taxon>Puccinia</taxon>
    </lineage>
</organism>
<proteinExistence type="predicted"/>
<keyword evidence="2" id="KW-1185">Reference proteome</keyword>
<dbReference type="AlphaFoldDB" id="A0A0L6VPJ4"/>
<comment type="caution">
    <text evidence="1">The sequence shown here is derived from an EMBL/GenBank/DDBJ whole genome shotgun (WGS) entry which is preliminary data.</text>
</comment>
<evidence type="ECO:0000313" key="1">
    <source>
        <dbReference type="EMBL" id="KNZ62626.1"/>
    </source>
</evidence>
<accession>A0A0L6VPJ4</accession>
<name>A0A0L6VPJ4_9BASI</name>
<feature type="non-terminal residue" evidence="1">
    <location>
        <position position="1"/>
    </location>
</feature>
<sequence>IVLLGTQMKTTARRQLTLPSSGLSSEELIGTIPPLLSISKKGFRAASPALTGALRYKKKFPSKASTPSASTLAPRSKISTKIASRETGGHCLYCGGKHELDSHVKRIAREAAKLAKK</sequence>
<reference evidence="1 2" key="1">
    <citation type="submission" date="2015-08" db="EMBL/GenBank/DDBJ databases">
        <title>Next Generation Sequencing and Analysis of the Genome of Puccinia sorghi L Schw, the Causal Agent of Maize Common Rust.</title>
        <authorList>
            <person name="Rochi L."/>
            <person name="Burguener G."/>
            <person name="Darino M."/>
            <person name="Turjanski A."/>
            <person name="Kreff E."/>
            <person name="Dieguez M.J."/>
            <person name="Sacco F."/>
        </authorList>
    </citation>
    <scope>NUCLEOTIDE SEQUENCE [LARGE SCALE GENOMIC DNA]</scope>
    <source>
        <strain evidence="1 2">RO10H11247</strain>
    </source>
</reference>
<gene>
    <name evidence="1" type="ORF">VP01_12471g1</name>
</gene>